<accession>A0AAN4ZFD7</accession>
<evidence type="ECO:0000313" key="1">
    <source>
        <dbReference type="EMBL" id="GMR38111.1"/>
    </source>
</evidence>
<dbReference type="AlphaFoldDB" id="A0AAN4ZFD7"/>
<proteinExistence type="predicted"/>
<name>A0AAN4ZFD7_9BILA</name>
<comment type="caution">
    <text evidence="1">The sequence shown here is derived from an EMBL/GenBank/DDBJ whole genome shotgun (WGS) entry which is preliminary data.</text>
</comment>
<organism evidence="1 2">
    <name type="scientific">Pristionchus mayeri</name>
    <dbReference type="NCBI Taxonomy" id="1317129"/>
    <lineage>
        <taxon>Eukaryota</taxon>
        <taxon>Metazoa</taxon>
        <taxon>Ecdysozoa</taxon>
        <taxon>Nematoda</taxon>
        <taxon>Chromadorea</taxon>
        <taxon>Rhabditida</taxon>
        <taxon>Rhabditina</taxon>
        <taxon>Diplogasteromorpha</taxon>
        <taxon>Diplogasteroidea</taxon>
        <taxon>Neodiplogasteridae</taxon>
        <taxon>Pristionchus</taxon>
    </lineage>
</organism>
<dbReference type="EMBL" id="BTRK01000002">
    <property type="protein sequence ID" value="GMR38111.1"/>
    <property type="molecule type" value="Genomic_DNA"/>
</dbReference>
<dbReference type="Proteomes" id="UP001328107">
    <property type="component" value="Unassembled WGS sequence"/>
</dbReference>
<feature type="non-terminal residue" evidence="1">
    <location>
        <position position="1"/>
    </location>
</feature>
<reference evidence="2" key="1">
    <citation type="submission" date="2022-10" db="EMBL/GenBank/DDBJ databases">
        <title>Genome assembly of Pristionchus species.</title>
        <authorList>
            <person name="Yoshida K."/>
            <person name="Sommer R.J."/>
        </authorList>
    </citation>
    <scope>NUCLEOTIDE SEQUENCE [LARGE SCALE GENOMIC DNA]</scope>
    <source>
        <strain evidence="2">RS5460</strain>
    </source>
</reference>
<sequence length="109" mass="12173">SSPMLCNSHFSPSSFIHADNRVILRGDAIPFFEDSPMNAGMEDILGPTVDSSNETKQEPKEIKVETVDEFIDFNQEEPTSDLYAYHIGNSRPLNQCTPRDHCDGLSKAK</sequence>
<evidence type="ECO:0000313" key="2">
    <source>
        <dbReference type="Proteomes" id="UP001328107"/>
    </source>
</evidence>
<gene>
    <name evidence="1" type="ORF">PMAYCL1PPCAC_08306</name>
</gene>
<protein>
    <submittedName>
        <fullName evidence="1">Uncharacterized protein</fullName>
    </submittedName>
</protein>
<feature type="non-terminal residue" evidence="1">
    <location>
        <position position="109"/>
    </location>
</feature>
<keyword evidence="2" id="KW-1185">Reference proteome</keyword>